<feature type="region of interest" description="Disordered" evidence="1">
    <location>
        <begin position="1"/>
        <end position="66"/>
    </location>
</feature>
<feature type="compositionally biased region" description="Basic and acidic residues" evidence="1">
    <location>
        <begin position="52"/>
        <end position="66"/>
    </location>
</feature>
<proteinExistence type="predicted"/>
<dbReference type="EMBL" id="JAVDWA010000005">
    <property type="protein sequence ID" value="MDR7073992.1"/>
    <property type="molecule type" value="Genomic_DNA"/>
</dbReference>
<evidence type="ECO:0000313" key="3">
    <source>
        <dbReference type="Proteomes" id="UP001258181"/>
    </source>
</evidence>
<dbReference type="Pfam" id="PF13217">
    <property type="entry name" value="DUF4025"/>
    <property type="match status" value="1"/>
</dbReference>
<sequence>MDKQKEKDTKTEKSEKVAENNYEPNKKKDSGTQKDLETVHEQINDTFNQGTLDDKEKQKKKDDKKE</sequence>
<gene>
    <name evidence="2" type="ORF">J2X07_002982</name>
</gene>
<comment type="caution">
    <text evidence="2">The sequence shown here is derived from an EMBL/GenBank/DDBJ whole genome shotgun (WGS) entry which is preliminary data.</text>
</comment>
<reference evidence="2 3" key="1">
    <citation type="submission" date="2023-07" db="EMBL/GenBank/DDBJ databases">
        <title>Sorghum-associated microbial communities from plants grown in Nebraska, USA.</title>
        <authorList>
            <person name="Schachtman D."/>
        </authorList>
    </citation>
    <scope>NUCLEOTIDE SEQUENCE [LARGE SCALE GENOMIC DNA]</scope>
    <source>
        <strain evidence="2 3">BE211</strain>
    </source>
</reference>
<evidence type="ECO:0008006" key="4">
    <source>
        <dbReference type="Google" id="ProtNLM"/>
    </source>
</evidence>
<feature type="compositionally biased region" description="Basic and acidic residues" evidence="1">
    <location>
        <begin position="1"/>
        <end position="43"/>
    </location>
</feature>
<evidence type="ECO:0000313" key="2">
    <source>
        <dbReference type="EMBL" id="MDR7073992.1"/>
    </source>
</evidence>
<accession>A0ABU1U3I2</accession>
<protein>
    <recommendedName>
        <fullName evidence="4">DUF4025 domain-containing protein</fullName>
    </recommendedName>
</protein>
<organism evidence="2 3">
    <name type="scientific">Fictibacillus barbaricus</name>
    <dbReference type="NCBI Taxonomy" id="182136"/>
    <lineage>
        <taxon>Bacteria</taxon>
        <taxon>Bacillati</taxon>
        <taxon>Bacillota</taxon>
        <taxon>Bacilli</taxon>
        <taxon>Bacillales</taxon>
        <taxon>Fictibacillaceae</taxon>
        <taxon>Fictibacillus</taxon>
    </lineage>
</organism>
<dbReference type="Proteomes" id="UP001258181">
    <property type="component" value="Unassembled WGS sequence"/>
</dbReference>
<name>A0ABU1U3I2_9BACL</name>
<dbReference type="RefSeq" id="WP_310260213.1">
    <property type="nucleotide sequence ID" value="NZ_JAVDWA010000005.1"/>
</dbReference>
<dbReference type="InterPro" id="IPR025100">
    <property type="entry name" value="DUF4025"/>
</dbReference>
<evidence type="ECO:0000256" key="1">
    <source>
        <dbReference type="SAM" id="MobiDB-lite"/>
    </source>
</evidence>
<keyword evidence="3" id="KW-1185">Reference proteome</keyword>